<keyword evidence="3" id="KW-1134">Transmembrane beta strand</keyword>
<dbReference type="Pfam" id="PF01103">
    <property type="entry name" value="Omp85"/>
    <property type="match status" value="1"/>
</dbReference>
<feature type="domain" description="Bacterial surface antigen (D15)" evidence="6">
    <location>
        <begin position="170"/>
        <end position="490"/>
    </location>
</feature>
<comment type="subcellular location">
    <subcellularLocation>
        <location evidence="1">Mitochondrion outer membrane</location>
        <topology evidence="1">Multi-pass membrane protein</topology>
    </subcellularLocation>
</comment>
<protein>
    <recommendedName>
        <fullName evidence="6">Bacterial surface antigen (D15) domain-containing protein</fullName>
    </recommendedName>
</protein>
<reference evidence="7" key="1">
    <citation type="submission" date="2022-12" db="EMBL/GenBank/DDBJ databases">
        <authorList>
            <person name="Brejova B."/>
        </authorList>
    </citation>
    <scope>NUCLEOTIDE SEQUENCE</scope>
</reference>
<dbReference type="AlphaFoldDB" id="A0A9W4XDB5"/>
<evidence type="ECO:0000256" key="2">
    <source>
        <dbReference type="ARBA" id="ARBA00010913"/>
    </source>
</evidence>
<accession>A0A9W4XDB5</accession>
<keyword evidence="8" id="KW-1185">Reference proteome</keyword>
<evidence type="ECO:0000256" key="4">
    <source>
        <dbReference type="ARBA" id="ARBA00022692"/>
    </source>
</evidence>
<gene>
    <name evidence="7" type="ORF">CANVERA_P2638</name>
</gene>
<dbReference type="Gene3D" id="2.40.160.50">
    <property type="entry name" value="membrane protein fhac: a member of the omp85/tpsb transporter family"/>
    <property type="match status" value="1"/>
</dbReference>
<proteinExistence type="inferred from homology"/>
<evidence type="ECO:0000313" key="8">
    <source>
        <dbReference type="Proteomes" id="UP001152885"/>
    </source>
</evidence>
<evidence type="ECO:0000256" key="5">
    <source>
        <dbReference type="ARBA" id="ARBA00023136"/>
    </source>
</evidence>
<dbReference type="InterPro" id="IPR039910">
    <property type="entry name" value="D15-like"/>
</dbReference>
<dbReference type="Proteomes" id="UP001152885">
    <property type="component" value="Unassembled WGS sequence"/>
</dbReference>
<dbReference type="PANTHER" id="PTHR12815">
    <property type="entry name" value="SORTING AND ASSEMBLY MACHINERY SAMM50 PROTEIN FAMILY MEMBER"/>
    <property type="match status" value="1"/>
</dbReference>
<organism evidence="7 8">
    <name type="scientific">Candida verbasci</name>
    <dbReference type="NCBI Taxonomy" id="1227364"/>
    <lineage>
        <taxon>Eukaryota</taxon>
        <taxon>Fungi</taxon>
        <taxon>Dikarya</taxon>
        <taxon>Ascomycota</taxon>
        <taxon>Saccharomycotina</taxon>
        <taxon>Pichiomycetes</taxon>
        <taxon>Debaryomycetaceae</taxon>
        <taxon>Candida/Lodderomyces clade</taxon>
        <taxon>Candida</taxon>
    </lineage>
</organism>
<dbReference type="InterPro" id="IPR000184">
    <property type="entry name" value="Bac_surfAg_D15"/>
</dbReference>
<evidence type="ECO:0000256" key="3">
    <source>
        <dbReference type="ARBA" id="ARBA00022452"/>
    </source>
</evidence>
<name>A0A9W4XDB5_9ASCO</name>
<dbReference type="OrthoDB" id="1724197at2759"/>
<dbReference type="GO" id="GO:0045040">
    <property type="term" value="P:protein insertion into mitochondrial outer membrane"/>
    <property type="evidence" value="ECO:0007669"/>
    <property type="project" value="TreeGrafter"/>
</dbReference>
<keyword evidence="4" id="KW-0812">Transmembrane</keyword>
<comment type="caution">
    <text evidence="7">The sequence shown here is derived from an EMBL/GenBank/DDBJ whole genome shotgun (WGS) entry which is preliminary data.</text>
</comment>
<evidence type="ECO:0000256" key="1">
    <source>
        <dbReference type="ARBA" id="ARBA00004374"/>
    </source>
</evidence>
<comment type="similarity">
    <text evidence="2">Belongs to the SAM50/omp85 family.</text>
</comment>
<dbReference type="GO" id="GO:0005741">
    <property type="term" value="C:mitochondrial outer membrane"/>
    <property type="evidence" value="ECO:0007669"/>
    <property type="project" value="UniProtKB-SubCell"/>
</dbReference>
<dbReference type="EMBL" id="CANTUO010000002">
    <property type="protein sequence ID" value="CAI5758125.1"/>
    <property type="molecule type" value="Genomic_DNA"/>
</dbReference>
<keyword evidence="5" id="KW-0472">Membrane</keyword>
<dbReference type="PANTHER" id="PTHR12815:SF18">
    <property type="entry name" value="SORTING AND ASSEMBLY MACHINERY COMPONENT 50 HOMOLOG"/>
    <property type="match status" value="1"/>
</dbReference>
<sequence length="491" mass="56066">MSIPDDDFMDTIKYANPNQTNLTKEEKELQQLQLEKQQQLSKINQQFLTDLFQDNATQPIKIRNVQFVNGQAFRTSFLESQLKPLLSGNIITLQNYLKSVDTINKNLLKIGIVENISCNTHEIKPSFYRAKTMQLIPQFISIPVKKFFAKTGTNIGNGEGDGYIQFQIRNLFDGGENLIFDAVTGTKTKSSYLINYNQPIMNNCNLISENIFITNSRNLDWFQSTLTTRGFVNKIQYNESDSKFSHEFTLENYWKILSNSNSKCFEILQCSGSNYKSSIGYNINYSTLDNVHLPTKGQLFQLGIEYNGLLPKFNKFPYIKTGATSTIAYKLPYFTNSSFLNNFKAGFLYPLKDKSHILDRYFIGGPNDIRAFSLNGIGPKDMNSYIGGDLFFNSGFSIITNLPFEKYKDSSFKIHNFINFGKLTTYEKDENIGTNLLKFADYKGFCVSTGIGILFNHPMARFELNFVLPLIVNERDSVRKGFQYGIGVSFL</sequence>
<evidence type="ECO:0000313" key="7">
    <source>
        <dbReference type="EMBL" id="CAI5758125.1"/>
    </source>
</evidence>
<evidence type="ECO:0000259" key="6">
    <source>
        <dbReference type="Pfam" id="PF01103"/>
    </source>
</evidence>